<feature type="transmembrane region" description="Helical" evidence="1">
    <location>
        <begin position="148"/>
        <end position="165"/>
    </location>
</feature>
<dbReference type="KEGG" id="run:DR864_08510"/>
<evidence type="ECO:0000313" key="2">
    <source>
        <dbReference type="EMBL" id="AXE17775.1"/>
    </source>
</evidence>
<proteinExistence type="predicted"/>
<reference evidence="2 3" key="1">
    <citation type="submission" date="2018-07" db="EMBL/GenBank/DDBJ databases">
        <title>Genome sequencing of Runella.</title>
        <authorList>
            <person name="Baek M.-G."/>
            <person name="Yi H."/>
        </authorList>
    </citation>
    <scope>NUCLEOTIDE SEQUENCE [LARGE SCALE GENOMIC DNA]</scope>
    <source>
        <strain evidence="2 3">HYN0085</strain>
    </source>
</reference>
<feature type="transmembrane region" description="Helical" evidence="1">
    <location>
        <begin position="334"/>
        <end position="352"/>
    </location>
</feature>
<keyword evidence="1" id="KW-0472">Membrane</keyword>
<feature type="transmembrane region" description="Helical" evidence="1">
    <location>
        <begin position="92"/>
        <end position="112"/>
    </location>
</feature>
<dbReference type="RefSeq" id="WP_114066560.1">
    <property type="nucleotide sequence ID" value="NZ_CP030850.1"/>
</dbReference>
<evidence type="ECO:0000256" key="1">
    <source>
        <dbReference type="SAM" id="Phobius"/>
    </source>
</evidence>
<gene>
    <name evidence="2" type="ORF">DR864_08510</name>
</gene>
<feature type="transmembrane region" description="Helical" evidence="1">
    <location>
        <begin position="207"/>
        <end position="226"/>
    </location>
</feature>
<dbReference type="OrthoDB" id="910687at2"/>
<keyword evidence="1" id="KW-0812">Transmembrane</keyword>
<sequence length="577" mass="65220">MNKSILPISFLTAALVIVGVYLYYINLYAVNIPITDDYDLVRVKYMLLTNDFSLWQKIQLLLEPENDHRILVPRSIALCVYALKGYIDYRTLIWIVNGSLMGILGFWFISFIKRGFVAGYFIPVLLWYLTPFVFDVTLWGINGMQHTTLNLLVFATFYLLAYHPAAIPTLFAFILAFAATFTNGNGFLVFPAGLTMLLLAKERTKSLWWSIGMVAALLAYFLNYSVGQATKVTISGEFIQNLIVSFAALSGGWLAAFKGANQDFLLWGAFGIGLITLLSLVIWLTLNTFFSPPKPVKNKPYFWVGVFVFSVLTIGIIAVSRGGRDVYSVFTSRYSLYPLHLLTLVYVMLLVWKPVSRVWISGVAAAFGLTFAVASVYQYQIDVDVRRRSLVADHYNWRQHHKLITHFRSELADFFTQSAYKKGIYRFVDSPLAAAEPSLAQPLDTAALQPLQLTLNNTSKPVDFFGHPQTVWQFTLENNDCPQPGLGKGNGVFVVLKSRQNTTYLLPTWPSQAGKKQFLARGELYRPGFKVTLYNENFRPGDYQIGILYSTKEGNKLQYTSNVLRVDSLHAQLLKRP</sequence>
<feature type="transmembrane region" description="Helical" evidence="1">
    <location>
        <begin position="301"/>
        <end position="322"/>
    </location>
</feature>
<feature type="transmembrane region" description="Helical" evidence="1">
    <location>
        <begin position="171"/>
        <end position="200"/>
    </location>
</feature>
<feature type="transmembrane region" description="Helical" evidence="1">
    <location>
        <begin position="6"/>
        <end position="24"/>
    </location>
</feature>
<protein>
    <submittedName>
        <fullName evidence="2">Uncharacterized protein</fullName>
    </submittedName>
</protein>
<dbReference type="EMBL" id="CP030850">
    <property type="protein sequence ID" value="AXE17775.1"/>
    <property type="molecule type" value="Genomic_DNA"/>
</dbReference>
<feature type="transmembrane region" description="Helical" evidence="1">
    <location>
        <begin position="358"/>
        <end position="379"/>
    </location>
</feature>
<feature type="transmembrane region" description="Helical" evidence="1">
    <location>
        <begin position="264"/>
        <end position="286"/>
    </location>
</feature>
<organism evidence="2 3">
    <name type="scientific">Runella rosea</name>
    <dbReference type="NCBI Taxonomy" id="2259595"/>
    <lineage>
        <taxon>Bacteria</taxon>
        <taxon>Pseudomonadati</taxon>
        <taxon>Bacteroidota</taxon>
        <taxon>Cytophagia</taxon>
        <taxon>Cytophagales</taxon>
        <taxon>Spirosomataceae</taxon>
        <taxon>Runella</taxon>
    </lineage>
</organism>
<feature type="transmembrane region" description="Helical" evidence="1">
    <location>
        <begin position="238"/>
        <end position="257"/>
    </location>
</feature>
<accession>A0A344TGK4</accession>
<feature type="transmembrane region" description="Helical" evidence="1">
    <location>
        <begin position="118"/>
        <end position="141"/>
    </location>
</feature>
<evidence type="ECO:0000313" key="3">
    <source>
        <dbReference type="Proteomes" id="UP000251993"/>
    </source>
</evidence>
<name>A0A344TGK4_9BACT</name>
<dbReference type="AlphaFoldDB" id="A0A344TGK4"/>
<keyword evidence="1" id="KW-1133">Transmembrane helix</keyword>
<keyword evidence="3" id="KW-1185">Reference proteome</keyword>
<dbReference type="Proteomes" id="UP000251993">
    <property type="component" value="Chromosome"/>
</dbReference>